<proteinExistence type="predicted"/>
<reference evidence="1 2" key="1">
    <citation type="journal article" date="2021" name="Hortic Res">
        <title>Chromosome-scale assembly of the Dendrobium chrysotoxum genome enhances the understanding of orchid evolution.</title>
        <authorList>
            <person name="Zhang Y."/>
            <person name="Zhang G.Q."/>
            <person name="Zhang D."/>
            <person name="Liu X.D."/>
            <person name="Xu X.Y."/>
            <person name="Sun W.H."/>
            <person name="Yu X."/>
            <person name="Zhu X."/>
            <person name="Wang Z.W."/>
            <person name="Zhao X."/>
            <person name="Zhong W.Y."/>
            <person name="Chen H."/>
            <person name="Yin W.L."/>
            <person name="Huang T."/>
            <person name="Niu S.C."/>
            <person name="Liu Z.J."/>
        </authorList>
    </citation>
    <scope>NUCLEOTIDE SEQUENCE [LARGE SCALE GENOMIC DNA]</scope>
    <source>
        <strain evidence="1">Lindl</strain>
    </source>
</reference>
<dbReference type="EMBL" id="JAGFBR010000004">
    <property type="protein sequence ID" value="KAH0468394.1"/>
    <property type="molecule type" value="Genomic_DNA"/>
</dbReference>
<name>A0AAV7HL16_DENCH</name>
<organism evidence="1 2">
    <name type="scientific">Dendrobium chrysotoxum</name>
    <name type="common">Orchid</name>
    <dbReference type="NCBI Taxonomy" id="161865"/>
    <lineage>
        <taxon>Eukaryota</taxon>
        <taxon>Viridiplantae</taxon>
        <taxon>Streptophyta</taxon>
        <taxon>Embryophyta</taxon>
        <taxon>Tracheophyta</taxon>
        <taxon>Spermatophyta</taxon>
        <taxon>Magnoliopsida</taxon>
        <taxon>Liliopsida</taxon>
        <taxon>Asparagales</taxon>
        <taxon>Orchidaceae</taxon>
        <taxon>Epidendroideae</taxon>
        <taxon>Malaxideae</taxon>
        <taxon>Dendrobiinae</taxon>
        <taxon>Dendrobium</taxon>
    </lineage>
</organism>
<comment type="caution">
    <text evidence="1">The sequence shown here is derived from an EMBL/GenBank/DDBJ whole genome shotgun (WGS) entry which is preliminary data.</text>
</comment>
<keyword evidence="2" id="KW-1185">Reference proteome</keyword>
<dbReference type="Proteomes" id="UP000775213">
    <property type="component" value="Unassembled WGS sequence"/>
</dbReference>
<protein>
    <submittedName>
        <fullName evidence="1">Uncharacterized protein</fullName>
    </submittedName>
</protein>
<gene>
    <name evidence="1" type="ORF">IEQ34_003427</name>
</gene>
<accession>A0AAV7HL16</accession>
<sequence length="191" mass="21008">MPAFVSAARAGLSWDVRISISPQIVPFLPPENTFWRRLIPASRTGHRVSWASPAEALLSQFLCLGLAPFKRPFCSPTSTFPSVFRPKNSSLRSDFFGVEAKKNREKESYGFDSARFDGDACRGFTGSILVRNGKLSDLLADLQNLLKSTEESGADSAESVVAQEGLQEAEGFRLQSCHPLWGWGPALNQEL</sequence>
<evidence type="ECO:0000313" key="2">
    <source>
        <dbReference type="Proteomes" id="UP000775213"/>
    </source>
</evidence>
<evidence type="ECO:0000313" key="1">
    <source>
        <dbReference type="EMBL" id="KAH0468394.1"/>
    </source>
</evidence>
<dbReference type="AlphaFoldDB" id="A0AAV7HL16"/>